<dbReference type="SUPFAM" id="SSF56317">
    <property type="entry name" value="Carbon-nitrogen hydrolase"/>
    <property type="match status" value="2"/>
</dbReference>
<name>A0A1D8GQL5_9FIRM</name>
<evidence type="ECO:0000313" key="3">
    <source>
        <dbReference type="EMBL" id="AOT73158.1"/>
    </source>
</evidence>
<dbReference type="PANTHER" id="PTHR43674">
    <property type="entry name" value="NITRILASE C965.09-RELATED"/>
    <property type="match status" value="1"/>
</dbReference>
<evidence type="ECO:0000259" key="2">
    <source>
        <dbReference type="PROSITE" id="PS50263"/>
    </source>
</evidence>
<dbReference type="AlphaFoldDB" id="A0A1D8GQL5"/>
<dbReference type="KEGG" id="gfe:Gferi_15465"/>
<dbReference type="Gene3D" id="3.60.110.10">
    <property type="entry name" value="Carbon-nitrogen hydrolase"/>
    <property type="match status" value="2"/>
</dbReference>
<gene>
    <name evidence="3" type="ORF">Gferi_15465</name>
</gene>
<keyword evidence="4" id="KW-1185">Reference proteome</keyword>
<feature type="domain" description="CN hydrolase" evidence="2">
    <location>
        <begin position="8"/>
        <end position="251"/>
    </location>
</feature>
<dbReference type="STRING" id="1424294.Gferi_15465"/>
<accession>A0A1D8GQL5</accession>
<dbReference type="PROSITE" id="PS50263">
    <property type="entry name" value="CN_HYDROLASE"/>
    <property type="match status" value="2"/>
</dbReference>
<dbReference type="InterPro" id="IPR003010">
    <property type="entry name" value="C-N_Hydrolase"/>
</dbReference>
<dbReference type="GO" id="GO:0016811">
    <property type="term" value="F:hydrolase activity, acting on carbon-nitrogen (but not peptide) bonds, in linear amides"/>
    <property type="evidence" value="ECO:0007669"/>
    <property type="project" value="TreeGrafter"/>
</dbReference>
<dbReference type="EMBL" id="CP017269">
    <property type="protein sequence ID" value="AOT73158.1"/>
    <property type="molecule type" value="Genomic_DNA"/>
</dbReference>
<protein>
    <submittedName>
        <fullName evidence="3">Nitrilase</fullName>
    </submittedName>
</protein>
<dbReference type="InterPro" id="IPR050345">
    <property type="entry name" value="Aliph_Amidase/BUP"/>
</dbReference>
<evidence type="ECO:0000256" key="1">
    <source>
        <dbReference type="ARBA" id="ARBA00022801"/>
    </source>
</evidence>
<dbReference type="InterPro" id="IPR036526">
    <property type="entry name" value="C-N_Hydrolase_sf"/>
</dbReference>
<proteinExistence type="predicted"/>
<dbReference type="Proteomes" id="UP000095743">
    <property type="component" value="Chromosome"/>
</dbReference>
<evidence type="ECO:0000313" key="4">
    <source>
        <dbReference type="Proteomes" id="UP000095743"/>
    </source>
</evidence>
<feature type="domain" description="CN hydrolase" evidence="2">
    <location>
        <begin position="291"/>
        <end position="550"/>
    </location>
</feature>
<dbReference type="PANTHER" id="PTHR43674:SF16">
    <property type="entry name" value="CARBON-NITROGEN FAMILY, PUTATIVE (AFU_ORTHOLOGUE AFUA_5G02350)-RELATED"/>
    <property type="match status" value="1"/>
</dbReference>
<keyword evidence="1" id="KW-0378">Hydrolase</keyword>
<organism evidence="3 4">
    <name type="scientific">Geosporobacter ferrireducens</name>
    <dbReference type="NCBI Taxonomy" id="1424294"/>
    <lineage>
        <taxon>Bacteria</taxon>
        <taxon>Bacillati</taxon>
        <taxon>Bacillota</taxon>
        <taxon>Clostridia</taxon>
        <taxon>Peptostreptococcales</taxon>
        <taxon>Thermotaleaceae</taxon>
        <taxon>Geosporobacter</taxon>
    </lineage>
</organism>
<reference evidence="3 4" key="1">
    <citation type="submission" date="2016-09" db="EMBL/GenBank/DDBJ databases">
        <title>Genomic analysis reveals versatility of anaerobic energy metabolism of Geosporobacter ferrireducens IRF9 of phylum Firmicutes.</title>
        <authorList>
            <person name="Kim S.-J."/>
        </authorList>
    </citation>
    <scope>NUCLEOTIDE SEQUENCE [LARGE SCALE GENOMIC DNA]</scope>
    <source>
        <strain evidence="3 4">IRF9</strain>
    </source>
</reference>
<dbReference type="Pfam" id="PF00795">
    <property type="entry name" value="CN_hydrolase"/>
    <property type="match status" value="2"/>
</dbReference>
<sequence length="579" mass="64602">MEDSTMTFKAAAVQFNPQLNERDQNIEGLLEVVIEAAKQDAKLIVTPEMATTGYYYANRDAIAPFVDTIPGYTTKKFEEVAKKYDIYIVIGMPEVDPETELYYNAAALVGPEGYIGKYRKTHQWETEEHWAAWGDLGVPVYDTKIGKIAMNICMDSAYFESARLAAVNGADILAFPTNSSAQAIAALQARAIQNGLYIVSANRSNTENGFHMIGASAIWSPEGKKLAEAAFVPSPNEDIHESTIIYGEIDRMQYNNQGKKRLKERRPELYKDLMLYIAPWDYSKNNDSHDITAAVIQYEPVIGNKDENLDKISTLLQKSLQEGKQKGKAVQLVVLPELSATGPIKELDTIKNAAEDLDGTTVKFFEKIAKENHLHIVFGMIEKEGDKLYNSAVLVGPKGEVIGSYRQAHLNETDKTWATPGNALKVFSTDIGKIGVMIGYDAAFPEVAGIMAVRRADIIAMPARWNGIFDREIEMNPNISANKYPAGAMSLWDSVAMSAQAYTIVSNLIGTDSNYFGQSGLYTLDPLYGLDQPLAARKNQEDLLLMDIKTLQNDWWFNQQRLIESRRTYFYKPLIQSAK</sequence>
<dbReference type="CDD" id="cd07197">
    <property type="entry name" value="nitrilase"/>
    <property type="match status" value="1"/>
</dbReference>